<dbReference type="Proteomes" id="UP000789390">
    <property type="component" value="Unassembled WGS sequence"/>
</dbReference>
<name>A0A8J2RIZ6_9CRUS</name>
<evidence type="ECO:0000313" key="2">
    <source>
        <dbReference type="Proteomes" id="UP000789390"/>
    </source>
</evidence>
<accession>A0A8J2RIZ6</accession>
<reference evidence="1" key="1">
    <citation type="submission" date="2021-11" db="EMBL/GenBank/DDBJ databases">
        <authorList>
            <person name="Schell T."/>
        </authorList>
    </citation>
    <scope>NUCLEOTIDE SEQUENCE</scope>
    <source>
        <strain evidence="1">M5</strain>
    </source>
</reference>
<dbReference type="EMBL" id="CAKKLH010000090">
    <property type="protein sequence ID" value="CAH0102642.1"/>
    <property type="molecule type" value="Genomic_DNA"/>
</dbReference>
<organism evidence="1 2">
    <name type="scientific">Daphnia galeata</name>
    <dbReference type="NCBI Taxonomy" id="27404"/>
    <lineage>
        <taxon>Eukaryota</taxon>
        <taxon>Metazoa</taxon>
        <taxon>Ecdysozoa</taxon>
        <taxon>Arthropoda</taxon>
        <taxon>Crustacea</taxon>
        <taxon>Branchiopoda</taxon>
        <taxon>Diplostraca</taxon>
        <taxon>Cladocera</taxon>
        <taxon>Anomopoda</taxon>
        <taxon>Daphniidae</taxon>
        <taxon>Daphnia</taxon>
    </lineage>
</organism>
<dbReference type="InterPro" id="IPR052925">
    <property type="entry name" value="Phage_Integrase-like_Recomb"/>
</dbReference>
<sequence length="218" mass="24441">MESQNSVTNSFGDRNSEFSMGLDAARYYLSKSVKNSTKQQYDRVYDVWRDFCQRNELEEFGASHEQLAACLSLVMMRDKSYSKVVTDPSPHLRILFKGGKNDLYTEGAERVVASNPTVKRCPVQLTLNYFKYLGTSYIGYLVPSCLEKNAPNPDKSVPYSGSLADMKKLMDSLGYDGKLYGEHSGKRGAAKPQQPMEQLTNNSNVLEAGVLTRCLPNM</sequence>
<dbReference type="OrthoDB" id="6334113at2759"/>
<protein>
    <submittedName>
        <fullName evidence="1">Uncharacterized protein</fullName>
    </submittedName>
</protein>
<keyword evidence="2" id="KW-1185">Reference proteome</keyword>
<dbReference type="AlphaFoldDB" id="A0A8J2RIZ6"/>
<gene>
    <name evidence="1" type="ORF">DGAL_LOCUS5084</name>
</gene>
<proteinExistence type="predicted"/>
<evidence type="ECO:0000313" key="1">
    <source>
        <dbReference type="EMBL" id="CAH0102642.1"/>
    </source>
</evidence>
<dbReference type="PANTHER" id="PTHR34605">
    <property type="entry name" value="PHAGE_INTEGRASE DOMAIN-CONTAINING PROTEIN"/>
    <property type="match status" value="1"/>
</dbReference>
<dbReference type="PANTHER" id="PTHR34605:SF4">
    <property type="entry name" value="DNA ADENINE METHYLTRANSFERASE"/>
    <property type="match status" value="1"/>
</dbReference>
<comment type="caution">
    <text evidence="1">The sequence shown here is derived from an EMBL/GenBank/DDBJ whole genome shotgun (WGS) entry which is preliminary data.</text>
</comment>